<reference evidence="1 2" key="1">
    <citation type="submission" date="2017-01" db="EMBL/GenBank/DDBJ databases">
        <title>Genome sequence of Rhodoferax antarcticus ANT.BR, a psychrophilic purple nonsulfur bacterium from an Antarctic microbial mat.</title>
        <authorList>
            <person name="Baker J."/>
            <person name="Riester C."/>
            <person name="Skinner B."/>
            <person name="Newell A."/>
            <person name="Swingley W."/>
            <person name="Madigan M."/>
            <person name="Jung D."/>
            <person name="Asao M."/>
            <person name="Chen M."/>
            <person name="Loughlin P."/>
            <person name="Pan H."/>
            <person name="Lin S."/>
            <person name="Li N."/>
            <person name="Shaw J."/>
            <person name="Prado M."/>
            <person name="Sherman C."/>
            <person name="Li X."/>
            <person name="Tang J."/>
            <person name="Blankenship R."/>
            <person name="Zhao T."/>
            <person name="Touchman J."/>
            <person name="Sattley M."/>
        </authorList>
    </citation>
    <scope>NUCLEOTIDE SEQUENCE [LARGE SCALE GENOMIC DNA]</scope>
    <source>
        <strain evidence="1 2">ANT.BR</strain>
    </source>
</reference>
<dbReference type="Proteomes" id="UP000185911">
    <property type="component" value="Unassembled WGS sequence"/>
</dbReference>
<proteinExistence type="predicted"/>
<accession>A0A1Q8YHU3</accession>
<evidence type="ECO:0000313" key="1">
    <source>
        <dbReference type="EMBL" id="OLP07566.1"/>
    </source>
</evidence>
<keyword evidence="2" id="KW-1185">Reference proteome</keyword>
<sequence>MDAGAARLDAAGFCGWFCRHVGKIWYRELVWVRVCAREEQALYSDENHRFR</sequence>
<dbReference type="EMBL" id="MSYM01000008">
    <property type="protein sequence ID" value="OLP07566.1"/>
    <property type="molecule type" value="Genomic_DNA"/>
</dbReference>
<organism evidence="1 2">
    <name type="scientific">Rhodoferax antarcticus ANT.BR</name>
    <dbReference type="NCBI Taxonomy" id="1111071"/>
    <lineage>
        <taxon>Bacteria</taxon>
        <taxon>Pseudomonadati</taxon>
        <taxon>Pseudomonadota</taxon>
        <taxon>Betaproteobacteria</taxon>
        <taxon>Burkholderiales</taxon>
        <taxon>Comamonadaceae</taxon>
        <taxon>Rhodoferax</taxon>
    </lineage>
</organism>
<name>A0A1Q8YHU3_9BURK</name>
<evidence type="ECO:0000313" key="2">
    <source>
        <dbReference type="Proteomes" id="UP000185911"/>
    </source>
</evidence>
<protein>
    <submittedName>
        <fullName evidence="1">Uncharacterized protein</fullName>
    </submittedName>
</protein>
<dbReference type="AlphaFoldDB" id="A0A1Q8YHU3"/>
<gene>
    <name evidence="1" type="ORF">BLL52_1396</name>
</gene>
<comment type="caution">
    <text evidence="1">The sequence shown here is derived from an EMBL/GenBank/DDBJ whole genome shotgun (WGS) entry which is preliminary data.</text>
</comment>